<dbReference type="Proteomes" id="UP001378592">
    <property type="component" value="Unassembled WGS sequence"/>
</dbReference>
<organism evidence="1 2">
    <name type="scientific">Gryllus longicercus</name>
    <dbReference type="NCBI Taxonomy" id="2509291"/>
    <lineage>
        <taxon>Eukaryota</taxon>
        <taxon>Metazoa</taxon>
        <taxon>Ecdysozoa</taxon>
        <taxon>Arthropoda</taxon>
        <taxon>Hexapoda</taxon>
        <taxon>Insecta</taxon>
        <taxon>Pterygota</taxon>
        <taxon>Neoptera</taxon>
        <taxon>Polyneoptera</taxon>
        <taxon>Orthoptera</taxon>
        <taxon>Ensifera</taxon>
        <taxon>Gryllidea</taxon>
        <taxon>Grylloidea</taxon>
        <taxon>Gryllidae</taxon>
        <taxon>Gryllinae</taxon>
        <taxon>Gryllus</taxon>
    </lineage>
</organism>
<evidence type="ECO:0000313" key="2">
    <source>
        <dbReference type="Proteomes" id="UP001378592"/>
    </source>
</evidence>
<proteinExistence type="predicted"/>
<reference evidence="1 2" key="1">
    <citation type="submission" date="2024-03" db="EMBL/GenBank/DDBJ databases">
        <title>The genome assembly and annotation of the cricket Gryllus longicercus Weissman &amp; Gray.</title>
        <authorList>
            <person name="Szrajer S."/>
            <person name="Gray D."/>
            <person name="Ylla G."/>
        </authorList>
    </citation>
    <scope>NUCLEOTIDE SEQUENCE [LARGE SCALE GENOMIC DNA]</scope>
    <source>
        <strain evidence="1">DAG 2021-001</strain>
        <tissue evidence="1">Whole body minus gut</tissue>
    </source>
</reference>
<accession>A0AAN9V421</accession>
<dbReference type="EMBL" id="JAZDUA010000671">
    <property type="protein sequence ID" value="KAK7790035.1"/>
    <property type="molecule type" value="Genomic_DNA"/>
</dbReference>
<name>A0AAN9V421_9ORTH</name>
<keyword evidence="2" id="KW-1185">Reference proteome</keyword>
<evidence type="ECO:0000313" key="1">
    <source>
        <dbReference type="EMBL" id="KAK7790035.1"/>
    </source>
</evidence>
<comment type="caution">
    <text evidence="1">The sequence shown here is derived from an EMBL/GenBank/DDBJ whole genome shotgun (WGS) entry which is preliminary data.</text>
</comment>
<dbReference type="AlphaFoldDB" id="A0AAN9V421"/>
<protein>
    <submittedName>
        <fullName evidence="1">Uncharacterized protein</fullName>
    </submittedName>
</protein>
<sequence>MQAVPLECNLHYLSFVGLIASWKQECVSAMQRIKWTMRRPPLRGNSWLPGRLRPLPRGLCEGDRATSDEAQLLALDNKLLIYKSCSEPVWTYCMQLWGTSSKSNIQIIQRHQPKVLRNIANAS</sequence>
<gene>
    <name evidence="1" type="ORF">R5R35_006639</name>
</gene>